<evidence type="ECO:0000313" key="2">
    <source>
        <dbReference type="EMBL" id="CAL1129541.1"/>
    </source>
</evidence>
<reference evidence="1" key="1">
    <citation type="submission" date="2022-10" db="EMBL/GenBank/DDBJ databases">
        <authorList>
            <person name="Chen Y."/>
            <person name="Dougan E. K."/>
            <person name="Chan C."/>
            <person name="Rhodes N."/>
            <person name="Thang M."/>
        </authorList>
    </citation>
    <scope>NUCLEOTIDE SEQUENCE</scope>
</reference>
<accession>A0A9P1BQL3</accession>
<protein>
    <submittedName>
        <fullName evidence="3">Autophagy-related protein 18a</fullName>
    </submittedName>
</protein>
<evidence type="ECO:0000313" key="4">
    <source>
        <dbReference type="Proteomes" id="UP001152797"/>
    </source>
</evidence>
<comment type="caution">
    <text evidence="1">The sequence shown here is derived from an EMBL/GenBank/DDBJ whole genome shotgun (WGS) entry which is preliminary data.</text>
</comment>
<evidence type="ECO:0000313" key="1">
    <source>
        <dbReference type="EMBL" id="CAI3976166.1"/>
    </source>
</evidence>
<dbReference type="AlphaFoldDB" id="A0A9P1BQL3"/>
<reference evidence="2" key="2">
    <citation type="submission" date="2024-04" db="EMBL/GenBank/DDBJ databases">
        <authorList>
            <person name="Chen Y."/>
            <person name="Shah S."/>
            <person name="Dougan E. K."/>
            <person name="Thang M."/>
            <person name="Chan C."/>
        </authorList>
    </citation>
    <scope>NUCLEOTIDE SEQUENCE [LARGE SCALE GENOMIC DNA]</scope>
</reference>
<organism evidence="1">
    <name type="scientific">Cladocopium goreaui</name>
    <dbReference type="NCBI Taxonomy" id="2562237"/>
    <lineage>
        <taxon>Eukaryota</taxon>
        <taxon>Sar</taxon>
        <taxon>Alveolata</taxon>
        <taxon>Dinophyceae</taxon>
        <taxon>Suessiales</taxon>
        <taxon>Symbiodiniaceae</taxon>
        <taxon>Cladocopium</taxon>
    </lineage>
</organism>
<keyword evidence="4" id="KW-1185">Reference proteome</keyword>
<dbReference type="OrthoDB" id="10334677at2759"/>
<proteinExistence type="predicted"/>
<dbReference type="Proteomes" id="UP001152797">
    <property type="component" value="Unassembled WGS sequence"/>
</dbReference>
<name>A0A9P1BQL3_9DINO</name>
<dbReference type="EMBL" id="CAMXCT010000249">
    <property type="protein sequence ID" value="CAI3976166.1"/>
    <property type="molecule type" value="Genomic_DNA"/>
</dbReference>
<dbReference type="EMBL" id="CAMXCT030000249">
    <property type="protein sequence ID" value="CAL4763478.1"/>
    <property type="molecule type" value="Genomic_DNA"/>
</dbReference>
<sequence>MATLGVICGGNSDPQTAAEIPQVESDLAPLLNNGGNCEASKKPDSDSRCNLPSGTSRRLCCCVEQVLGVVNNDPHIHTLRGAHYTLLQSGNFLAWSFSKAPVDWRLLAAYSGAESRFTTQSLLLLEKQSGLTLQMTAEDCGWQMKTENGWREVQPQLLSHGAANLEVQEARKHTQDPLMLESVLVLQMQQPGVGSVNVARLLTHCGPKKHLNFKVKMYATKDLDYVGGELGGAPRSPHNQHHLSFLSAKLNSMVMQKDTEFQVLGTWASLGGSEVAEEFLKSKQQLGTVLVSTETCTEAAEQEAETICAKHLPQDDHHAEVFVDCIYDVCHGGGEADALSAAAFISA</sequence>
<gene>
    <name evidence="1" type="ORF">C1SCF055_LOCUS4416</name>
</gene>
<dbReference type="EMBL" id="CAMXCT020000249">
    <property type="protein sequence ID" value="CAL1129541.1"/>
    <property type="molecule type" value="Genomic_DNA"/>
</dbReference>
<evidence type="ECO:0000313" key="3">
    <source>
        <dbReference type="EMBL" id="CAL4763478.1"/>
    </source>
</evidence>